<dbReference type="PANTHER" id="PTHR48094:SF11">
    <property type="entry name" value="GLUTATHIONE-INDEPENDENT GLYOXALASE HSP31-RELATED"/>
    <property type="match status" value="1"/>
</dbReference>
<protein>
    <submittedName>
        <fullName evidence="4">Thiamine biosynthesis protein ThiJ</fullName>
    </submittedName>
</protein>
<dbReference type="InterPro" id="IPR050325">
    <property type="entry name" value="Prot/Nucl_acid_deglycase"/>
</dbReference>
<accession>A0A1E5LID8</accession>
<dbReference type="InterPro" id="IPR032633">
    <property type="entry name" value="ThiJ-like"/>
</dbReference>
<evidence type="ECO:0000256" key="2">
    <source>
        <dbReference type="ARBA" id="ARBA00023239"/>
    </source>
</evidence>
<keyword evidence="5" id="KW-1185">Reference proteome</keyword>
<dbReference type="SUPFAM" id="SSF52317">
    <property type="entry name" value="Class I glutamine amidotransferase-like"/>
    <property type="match status" value="1"/>
</dbReference>
<reference evidence="4 5" key="1">
    <citation type="submission" date="2016-08" db="EMBL/GenBank/DDBJ databases">
        <title>Genome of Bacillus solimangrovi GH2-4.</title>
        <authorList>
            <person name="Lim S."/>
            <person name="Kim B.-C."/>
        </authorList>
    </citation>
    <scope>NUCLEOTIDE SEQUENCE [LARGE SCALE GENOMIC DNA]</scope>
    <source>
        <strain evidence="4 5">GH2-4</strain>
    </source>
</reference>
<dbReference type="Proteomes" id="UP000095209">
    <property type="component" value="Unassembled WGS sequence"/>
</dbReference>
<organism evidence="4 5">
    <name type="scientific">Bacillus solimangrovi</name>
    <dbReference type="NCBI Taxonomy" id="1305675"/>
    <lineage>
        <taxon>Bacteria</taxon>
        <taxon>Bacillati</taxon>
        <taxon>Bacillota</taxon>
        <taxon>Bacilli</taxon>
        <taxon>Bacillales</taxon>
        <taxon>Bacillaceae</taxon>
        <taxon>Bacillus</taxon>
    </lineage>
</organism>
<name>A0A1E5LID8_9BACI</name>
<keyword evidence="2" id="KW-0456">Lyase</keyword>
<dbReference type="GO" id="GO:0019243">
    <property type="term" value="P:methylglyoxal catabolic process to D-lactate via S-lactoyl-glutathione"/>
    <property type="evidence" value="ECO:0007669"/>
    <property type="project" value="TreeGrafter"/>
</dbReference>
<comment type="similarity">
    <text evidence="3">Belongs to the peptidase C56 family. HSP31-like subfamily.</text>
</comment>
<evidence type="ECO:0000256" key="1">
    <source>
        <dbReference type="ARBA" id="ARBA00023016"/>
    </source>
</evidence>
<proteinExistence type="inferred from homology"/>
<dbReference type="RefSeq" id="WP_069716126.1">
    <property type="nucleotide sequence ID" value="NZ_MJEH01000008.1"/>
</dbReference>
<comment type="caution">
    <text evidence="4">The sequence shown here is derived from an EMBL/GenBank/DDBJ whole genome shotgun (WGS) entry which is preliminary data.</text>
</comment>
<evidence type="ECO:0000256" key="3">
    <source>
        <dbReference type="ARBA" id="ARBA00038493"/>
    </source>
</evidence>
<dbReference type="Gene3D" id="3.40.50.880">
    <property type="match status" value="1"/>
</dbReference>
<dbReference type="GO" id="GO:0019172">
    <property type="term" value="F:glyoxalase III activity"/>
    <property type="evidence" value="ECO:0007669"/>
    <property type="project" value="TreeGrafter"/>
</dbReference>
<dbReference type="EMBL" id="MJEH01000008">
    <property type="protein sequence ID" value="OEH93835.1"/>
    <property type="molecule type" value="Genomic_DNA"/>
</dbReference>
<dbReference type="AlphaFoldDB" id="A0A1E5LID8"/>
<dbReference type="Pfam" id="PF17124">
    <property type="entry name" value="ThiJ_like"/>
    <property type="match status" value="1"/>
</dbReference>
<keyword evidence="1" id="KW-0346">Stress response</keyword>
<dbReference type="CDD" id="cd03141">
    <property type="entry name" value="GATase1_Hsp31_like"/>
    <property type="match status" value="1"/>
</dbReference>
<dbReference type="InterPro" id="IPR029062">
    <property type="entry name" value="Class_I_gatase-like"/>
</dbReference>
<dbReference type="STRING" id="1305675.BFG57_10970"/>
<dbReference type="GO" id="GO:0005737">
    <property type="term" value="C:cytoplasm"/>
    <property type="evidence" value="ECO:0007669"/>
    <property type="project" value="TreeGrafter"/>
</dbReference>
<dbReference type="PANTHER" id="PTHR48094">
    <property type="entry name" value="PROTEIN/NUCLEIC ACID DEGLYCASE DJ-1-RELATED"/>
    <property type="match status" value="1"/>
</dbReference>
<dbReference type="OrthoDB" id="9792284at2"/>
<gene>
    <name evidence="4" type="ORF">BFG57_10970</name>
</gene>
<evidence type="ECO:0000313" key="5">
    <source>
        <dbReference type="Proteomes" id="UP000095209"/>
    </source>
</evidence>
<evidence type="ECO:0000313" key="4">
    <source>
        <dbReference type="EMBL" id="OEH93835.1"/>
    </source>
</evidence>
<sequence length="277" mass="30967">MTKKVLIALSEHGFWVEELMLPLKHLQNAGFEVDFVTPTGQLPFPDGASLDSTYVDPPLGRTVTSSALAEIGERQDWGVLFADRMNLKDWFPVRPYLSADNYIGHLEMYYEQRAKAWENLGDYDALLLVGGSGPIVDMVNNQRIHDLILGFYYADKPIAAECYTVTCLAFARELDSRKSIIAGKHVTGHTMEYDYTDGWSIVANGDYLNFGAPPFSLEYILRDSVGQNGQFHGNVGRKTSVILDYPFLTSRSVASSDLCGKVLVECLTEGVRKYGWK</sequence>